<protein>
    <submittedName>
        <fullName evidence="1">Uncharacterized protein</fullName>
    </submittedName>
</protein>
<reference evidence="1" key="2">
    <citation type="submission" date="2020-05" db="UniProtKB">
        <authorList>
            <consortium name="EnsemblMetazoa"/>
        </authorList>
    </citation>
    <scope>IDENTIFICATION</scope>
    <source>
        <strain evidence="1">IAEA</strain>
    </source>
</reference>
<evidence type="ECO:0000313" key="2">
    <source>
        <dbReference type="Proteomes" id="UP000092460"/>
    </source>
</evidence>
<dbReference type="Proteomes" id="UP000092460">
    <property type="component" value="Unassembled WGS sequence"/>
</dbReference>
<dbReference type="VEuPathDB" id="VectorBase:GPPI008444"/>
<keyword evidence="2" id="KW-1185">Reference proteome</keyword>
<name>A0A1B0ATX5_9MUSC</name>
<dbReference type="EnsemblMetazoa" id="GPPI008444-RA">
    <property type="protein sequence ID" value="GPPI008444-PA"/>
    <property type="gene ID" value="GPPI008444"/>
</dbReference>
<reference evidence="2" key="1">
    <citation type="submission" date="2015-01" db="EMBL/GenBank/DDBJ databases">
        <authorList>
            <person name="Aksoy S."/>
            <person name="Warren W."/>
            <person name="Wilson R.K."/>
        </authorList>
    </citation>
    <scope>NUCLEOTIDE SEQUENCE [LARGE SCALE GENOMIC DNA]</scope>
    <source>
        <strain evidence="2">IAEA</strain>
    </source>
</reference>
<dbReference type="AlphaFoldDB" id="A0A1B0ATX5"/>
<organism evidence="1 2">
    <name type="scientific">Glossina palpalis gambiensis</name>
    <dbReference type="NCBI Taxonomy" id="67801"/>
    <lineage>
        <taxon>Eukaryota</taxon>
        <taxon>Metazoa</taxon>
        <taxon>Ecdysozoa</taxon>
        <taxon>Arthropoda</taxon>
        <taxon>Hexapoda</taxon>
        <taxon>Insecta</taxon>
        <taxon>Pterygota</taxon>
        <taxon>Neoptera</taxon>
        <taxon>Endopterygota</taxon>
        <taxon>Diptera</taxon>
        <taxon>Brachycera</taxon>
        <taxon>Muscomorpha</taxon>
        <taxon>Hippoboscoidea</taxon>
        <taxon>Glossinidae</taxon>
        <taxon>Glossina</taxon>
    </lineage>
</organism>
<proteinExistence type="predicted"/>
<dbReference type="EMBL" id="JXJN01003460">
    <property type="status" value="NOT_ANNOTATED_CDS"/>
    <property type="molecule type" value="Genomic_DNA"/>
</dbReference>
<accession>A0A1B0ATX5</accession>
<evidence type="ECO:0000313" key="1">
    <source>
        <dbReference type="EnsemblMetazoa" id="GPPI008444-PA"/>
    </source>
</evidence>
<sequence>MQMCKICFNFETGEKAFITQVECGSAYSLVNGNKALAGVLVGDNAVASVYWLSAFLRYFFFLQQHINEELMRNVSKIFPYNYEN</sequence>